<dbReference type="GO" id="GO:0016874">
    <property type="term" value="F:ligase activity"/>
    <property type="evidence" value="ECO:0007669"/>
    <property type="project" value="UniProtKB-KW"/>
</dbReference>
<comment type="pathway">
    <text evidence="1">Aromatic compound metabolism; phenylacetate degradation.</text>
</comment>
<dbReference type="PANTHER" id="PTHR43845:SF1">
    <property type="entry name" value="BLR5969 PROTEIN"/>
    <property type="match status" value="1"/>
</dbReference>
<dbReference type="Pfam" id="PF00501">
    <property type="entry name" value="AMP-binding"/>
    <property type="match status" value="1"/>
</dbReference>
<keyword evidence="1 4" id="KW-0436">Ligase</keyword>
<evidence type="ECO:0000259" key="3">
    <source>
        <dbReference type="Pfam" id="PF14535"/>
    </source>
</evidence>
<keyword evidence="5" id="KW-1185">Reference proteome</keyword>
<dbReference type="EMBL" id="BAABEZ010000002">
    <property type="protein sequence ID" value="GAA4450088.1"/>
    <property type="molecule type" value="Genomic_DNA"/>
</dbReference>
<dbReference type="RefSeq" id="WP_344822429.1">
    <property type="nucleotide sequence ID" value="NZ_BAABEZ010000002.1"/>
</dbReference>
<feature type="domain" description="AMP-dependent synthetase/ligase" evidence="2">
    <location>
        <begin position="79"/>
        <end position="286"/>
    </location>
</feature>
<dbReference type="PANTHER" id="PTHR43845">
    <property type="entry name" value="BLR5969 PROTEIN"/>
    <property type="match status" value="1"/>
</dbReference>
<evidence type="ECO:0000313" key="4">
    <source>
        <dbReference type="EMBL" id="GAA4450088.1"/>
    </source>
</evidence>
<dbReference type="Pfam" id="PF14535">
    <property type="entry name" value="AMP-binding_C_2"/>
    <property type="match status" value="1"/>
</dbReference>
<name>A0ABP8MJJ5_9BACT</name>
<sequence length="442" mass="49728">MYFNREIETMPLDRLRALQNERLQSQVHMMYQQIPHYRELFRQHNLKPSDISGVRDLHKIPFTHKSALRDNYPFGLFARQRKDLARLHCSSGTTGKPIVVGYTQHDIGVFAEVVARSLAAAGCRPGMLLQNAYGYGLFTGGLGIHYGAELLGMTVLPISGGGTEKQLMLMQDFQSDVICCTPSYALTLAEEMKRRNIDQSALALRFAVLGAEPWTESVRSEIERKLQVNATNIYGLSEIIGPGVSQEDYEEKGTGSYIWEDHFYPEIVDKDTGDPLPYGEQGVLVFTTLTKEASPVLRYYTNDIASVYYDKSAKRTHIKMSPIAGRADDMLIIRGVNLFHTQVEAVIQNIPELTPNYQLVVFRKGAMDEVEVRVEVESALFDSIAAEQDAPLEHDRFLAAFHLLQKRIKDTIGLSMRVTLEHPGAIPRSEGGKLNRIVHRQA</sequence>
<protein>
    <recommendedName>
        <fullName evidence="1">Phenylacetate-coenzyme A ligase</fullName>
        <ecNumber evidence="1">6.2.1.30</ecNumber>
    </recommendedName>
    <alternativeName>
        <fullName evidence="1">Phenylacetyl-CoA ligase</fullName>
    </alternativeName>
</protein>
<dbReference type="CDD" id="cd05913">
    <property type="entry name" value="PaaK"/>
    <property type="match status" value="1"/>
</dbReference>
<dbReference type="PIRSF" id="PIRSF006444">
    <property type="entry name" value="PaaK"/>
    <property type="match status" value="1"/>
</dbReference>
<dbReference type="InterPro" id="IPR000873">
    <property type="entry name" value="AMP-dep_synth/lig_dom"/>
</dbReference>
<dbReference type="InterPro" id="IPR045851">
    <property type="entry name" value="AMP-bd_C_sf"/>
</dbReference>
<dbReference type="Proteomes" id="UP001501410">
    <property type="component" value="Unassembled WGS sequence"/>
</dbReference>
<dbReference type="Gene3D" id="3.40.50.12780">
    <property type="entry name" value="N-terminal domain of ligase-like"/>
    <property type="match status" value="1"/>
</dbReference>
<dbReference type="SUPFAM" id="SSF56801">
    <property type="entry name" value="Acetyl-CoA synthetase-like"/>
    <property type="match status" value="1"/>
</dbReference>
<comment type="catalytic activity">
    <reaction evidence="1">
        <text>2-phenylacetate + ATP + CoA = phenylacetyl-CoA + AMP + diphosphate</text>
        <dbReference type="Rhea" id="RHEA:20956"/>
        <dbReference type="ChEBI" id="CHEBI:18401"/>
        <dbReference type="ChEBI" id="CHEBI:30616"/>
        <dbReference type="ChEBI" id="CHEBI:33019"/>
        <dbReference type="ChEBI" id="CHEBI:57287"/>
        <dbReference type="ChEBI" id="CHEBI:57390"/>
        <dbReference type="ChEBI" id="CHEBI:456215"/>
        <dbReference type="EC" id="6.2.1.30"/>
    </reaction>
</comment>
<accession>A0ABP8MJJ5</accession>
<dbReference type="InterPro" id="IPR028154">
    <property type="entry name" value="AMP-dep_Lig_C"/>
</dbReference>
<comment type="similarity">
    <text evidence="1">Belongs to the phenylacetyl-CoA ligase family.</text>
</comment>
<evidence type="ECO:0000259" key="2">
    <source>
        <dbReference type="Pfam" id="PF00501"/>
    </source>
</evidence>
<dbReference type="InterPro" id="IPR042099">
    <property type="entry name" value="ANL_N_sf"/>
</dbReference>
<reference evidence="5" key="1">
    <citation type="journal article" date="2019" name="Int. J. Syst. Evol. Microbiol.">
        <title>The Global Catalogue of Microorganisms (GCM) 10K type strain sequencing project: providing services to taxonomists for standard genome sequencing and annotation.</title>
        <authorList>
            <consortium name="The Broad Institute Genomics Platform"/>
            <consortium name="The Broad Institute Genome Sequencing Center for Infectious Disease"/>
            <person name="Wu L."/>
            <person name="Ma J."/>
        </authorList>
    </citation>
    <scope>NUCLEOTIDE SEQUENCE [LARGE SCALE GENOMIC DNA]</scope>
    <source>
        <strain evidence="5">JCM 31921</strain>
    </source>
</reference>
<comment type="function">
    <text evidence="1">Catalyzes the activation of phenylacetic acid (PA) to phenylacetyl-CoA (PA-CoA).</text>
</comment>
<comment type="caution">
    <text evidence="4">The sequence shown here is derived from an EMBL/GenBank/DDBJ whole genome shotgun (WGS) entry which is preliminary data.</text>
</comment>
<evidence type="ECO:0000256" key="1">
    <source>
        <dbReference type="PIRNR" id="PIRNR006444"/>
    </source>
</evidence>
<evidence type="ECO:0000313" key="5">
    <source>
        <dbReference type="Proteomes" id="UP001501410"/>
    </source>
</evidence>
<organism evidence="4 5">
    <name type="scientific">Rurimicrobium arvi</name>
    <dbReference type="NCBI Taxonomy" id="2049916"/>
    <lineage>
        <taxon>Bacteria</taxon>
        <taxon>Pseudomonadati</taxon>
        <taxon>Bacteroidota</taxon>
        <taxon>Chitinophagia</taxon>
        <taxon>Chitinophagales</taxon>
        <taxon>Chitinophagaceae</taxon>
        <taxon>Rurimicrobium</taxon>
    </lineage>
</organism>
<proteinExistence type="inferred from homology"/>
<gene>
    <name evidence="4" type="ORF">GCM10023092_05420</name>
</gene>
<dbReference type="Gene3D" id="3.30.300.30">
    <property type="match status" value="1"/>
</dbReference>
<keyword evidence="1" id="KW-0547">Nucleotide-binding</keyword>
<dbReference type="InterPro" id="IPR011880">
    <property type="entry name" value="PA_CoA_ligase"/>
</dbReference>
<feature type="domain" description="AMP-dependent ligase C-terminal" evidence="3">
    <location>
        <begin position="335"/>
        <end position="440"/>
    </location>
</feature>
<dbReference type="EC" id="6.2.1.30" evidence="1"/>